<dbReference type="GO" id="GO:0006979">
    <property type="term" value="P:response to oxidative stress"/>
    <property type="evidence" value="ECO:0007669"/>
    <property type="project" value="InterPro"/>
</dbReference>
<evidence type="ECO:0000256" key="13">
    <source>
        <dbReference type="PIRSR" id="PIRSR600823-4"/>
    </source>
</evidence>
<feature type="domain" description="Plant heme peroxidase family profile" evidence="16">
    <location>
        <begin position="39"/>
        <end position="247"/>
    </location>
</feature>
<feature type="disulfide bond" evidence="14">
    <location>
        <begin position="49"/>
        <end position="124"/>
    </location>
</feature>
<protein>
    <submittedName>
        <fullName evidence="17">Peroxidase 12</fullName>
    </submittedName>
</protein>
<evidence type="ECO:0000313" key="17">
    <source>
        <dbReference type="EMBL" id="ONM15610.1"/>
    </source>
</evidence>
<feature type="active site" description="Proton acceptor" evidence="11">
    <location>
        <position position="80"/>
    </location>
</feature>
<accession>A0A1D6E534</accession>
<dbReference type="eggNOG" id="ENOG502QT8W">
    <property type="taxonomic scope" value="Eukaryota"/>
</dbReference>
<evidence type="ECO:0000256" key="8">
    <source>
        <dbReference type="ARBA" id="ARBA00023002"/>
    </source>
</evidence>
<organism evidence="17">
    <name type="scientific">Zea mays</name>
    <name type="common">Maize</name>
    <dbReference type="NCBI Taxonomy" id="4577"/>
    <lineage>
        <taxon>Eukaryota</taxon>
        <taxon>Viridiplantae</taxon>
        <taxon>Streptophyta</taxon>
        <taxon>Embryophyta</taxon>
        <taxon>Tracheophyta</taxon>
        <taxon>Spermatophyta</taxon>
        <taxon>Magnoliopsida</taxon>
        <taxon>Liliopsida</taxon>
        <taxon>Poales</taxon>
        <taxon>Poaceae</taxon>
        <taxon>PACMAD clade</taxon>
        <taxon>Panicoideae</taxon>
        <taxon>Andropogonodae</taxon>
        <taxon>Andropogoneae</taxon>
        <taxon>Tripsacinae</taxon>
        <taxon>Zea</taxon>
    </lineage>
</organism>
<comment type="subcellular location">
    <subcellularLocation>
        <location evidence="3">Secreted</location>
    </subcellularLocation>
</comment>
<dbReference type="EMBL" id="CM007648">
    <property type="protein sequence ID" value="ONM15610.1"/>
    <property type="molecule type" value="Genomic_DNA"/>
</dbReference>
<dbReference type="Pfam" id="PF00141">
    <property type="entry name" value="peroxidase"/>
    <property type="match status" value="2"/>
</dbReference>
<dbReference type="InterPro" id="IPR019794">
    <property type="entry name" value="Peroxidases_AS"/>
</dbReference>
<evidence type="ECO:0000256" key="1">
    <source>
        <dbReference type="ARBA" id="ARBA00000189"/>
    </source>
</evidence>
<evidence type="ECO:0000256" key="10">
    <source>
        <dbReference type="ARBA" id="ARBA00023324"/>
    </source>
</evidence>
<dbReference type="GO" id="GO:0005576">
    <property type="term" value="C:extracellular region"/>
    <property type="evidence" value="ECO:0007669"/>
    <property type="project" value="UniProtKB-SubCell"/>
</dbReference>
<dbReference type="OMA" id="FHAANCP"/>
<comment type="catalytic activity">
    <reaction evidence="1">
        <text>2 a phenolic donor + H2O2 = 2 a phenolic radical donor + 2 H2O</text>
        <dbReference type="Rhea" id="RHEA:56136"/>
        <dbReference type="ChEBI" id="CHEBI:15377"/>
        <dbReference type="ChEBI" id="CHEBI:16240"/>
        <dbReference type="ChEBI" id="CHEBI:139520"/>
        <dbReference type="ChEBI" id="CHEBI:139521"/>
        <dbReference type="EC" id="1.11.1.7"/>
    </reaction>
</comment>
<evidence type="ECO:0000256" key="3">
    <source>
        <dbReference type="ARBA" id="ARBA00004613"/>
    </source>
</evidence>
<evidence type="ECO:0000256" key="4">
    <source>
        <dbReference type="ARBA" id="ARBA00022559"/>
    </source>
</evidence>
<feature type="binding site" evidence="12">
    <location>
        <position position="96"/>
    </location>
    <ligand>
        <name>Ca(2+)</name>
        <dbReference type="ChEBI" id="CHEBI:29108"/>
        <label>1</label>
    </ligand>
</feature>
<dbReference type="GO" id="GO:0046872">
    <property type="term" value="F:metal ion binding"/>
    <property type="evidence" value="ECO:0007669"/>
    <property type="project" value="UniProtKB-KW"/>
</dbReference>
<dbReference type="InParanoid" id="A0A1D6E534"/>
<feature type="binding site" evidence="12">
    <location>
        <position position="81"/>
    </location>
    <ligand>
        <name>Ca(2+)</name>
        <dbReference type="ChEBI" id="CHEBI:29108"/>
        <label>1</label>
    </ligand>
</feature>
<keyword evidence="4 17" id="KW-0575">Peroxidase</keyword>
<dbReference type="ExpressionAtlas" id="A0A1D6E534">
    <property type="expression patterns" value="baseline and differential"/>
</dbReference>
<proteinExistence type="inferred from homology"/>
<dbReference type="PRINTS" id="PR00458">
    <property type="entry name" value="PEROXIDASE"/>
</dbReference>
<feature type="binding site" evidence="12">
    <location>
        <position position="90"/>
    </location>
    <ligand>
        <name>Ca(2+)</name>
        <dbReference type="ChEBI" id="CHEBI:29108"/>
        <label>1</label>
    </ligand>
</feature>
<comment type="cofactor">
    <cofactor evidence="12">
        <name>Ca(2+)</name>
        <dbReference type="ChEBI" id="CHEBI:29108"/>
    </cofactor>
    <text evidence="12">Binds 2 calcium ions per subunit.</text>
</comment>
<gene>
    <name evidence="17" type="ORF">ZEAMMB73_Zm00001d002902</name>
</gene>
<evidence type="ECO:0000256" key="14">
    <source>
        <dbReference type="PIRSR" id="PIRSR600823-5"/>
    </source>
</evidence>
<evidence type="ECO:0000256" key="15">
    <source>
        <dbReference type="RuleBase" id="RU004241"/>
    </source>
</evidence>
<feature type="binding site" evidence="12">
    <location>
        <position position="86"/>
    </location>
    <ligand>
        <name>Ca(2+)</name>
        <dbReference type="ChEBI" id="CHEBI:29108"/>
        <label>1</label>
    </ligand>
</feature>
<keyword evidence="7 12" id="KW-0106">Calcium</keyword>
<evidence type="ECO:0000256" key="12">
    <source>
        <dbReference type="PIRSR" id="PIRSR600823-3"/>
    </source>
</evidence>
<evidence type="ECO:0000256" key="11">
    <source>
        <dbReference type="PIRSR" id="PIRSR600823-1"/>
    </source>
</evidence>
<dbReference type="PROSITE" id="PS50873">
    <property type="entry name" value="PEROXIDASE_4"/>
    <property type="match status" value="1"/>
</dbReference>
<keyword evidence="5" id="KW-0349">Heme</keyword>
<dbReference type="GO" id="GO:0020037">
    <property type="term" value="F:heme binding"/>
    <property type="evidence" value="ECO:0007669"/>
    <property type="project" value="InterPro"/>
</dbReference>
<dbReference type="STRING" id="4577.A0A1D6E534"/>
<dbReference type="PANTHER" id="PTHR31517">
    <property type="match status" value="1"/>
</dbReference>
<evidence type="ECO:0000256" key="2">
    <source>
        <dbReference type="ARBA" id="ARBA00001970"/>
    </source>
</evidence>
<keyword evidence="8" id="KW-0560">Oxidoreductase</keyword>
<evidence type="ECO:0000256" key="6">
    <source>
        <dbReference type="ARBA" id="ARBA00022723"/>
    </source>
</evidence>
<dbReference type="InterPro" id="IPR010255">
    <property type="entry name" value="Haem_peroxidase_sf"/>
</dbReference>
<evidence type="ECO:0000259" key="16">
    <source>
        <dbReference type="PROSITE" id="PS50873"/>
    </source>
</evidence>
<feature type="site" description="Transition state stabilizer" evidence="13">
    <location>
        <position position="76"/>
    </location>
</feature>
<dbReference type="InterPro" id="IPR002016">
    <property type="entry name" value="Haem_peroxidase"/>
</dbReference>
<reference evidence="17" key="1">
    <citation type="submission" date="2015-12" db="EMBL/GenBank/DDBJ databases">
        <title>Update maize B73 reference genome by single molecule sequencing technologies.</title>
        <authorList>
            <consortium name="Maize Genome Sequencing Project"/>
            <person name="Ware D."/>
        </authorList>
    </citation>
    <scope>NUCLEOTIDE SEQUENCE [LARGE SCALE GENOMIC DNA]</scope>
    <source>
        <tissue evidence="17">Seedling</tissue>
    </source>
</reference>
<dbReference type="SUPFAM" id="SSF48113">
    <property type="entry name" value="Heme-dependent peroxidases"/>
    <property type="match status" value="1"/>
</dbReference>
<evidence type="ECO:0000256" key="9">
    <source>
        <dbReference type="ARBA" id="ARBA00023004"/>
    </source>
</evidence>
<keyword evidence="6 12" id="KW-0479">Metal-binding</keyword>
<keyword evidence="14" id="KW-1015">Disulfide bond</keyword>
<feature type="binding site" evidence="12">
    <location>
        <position position="88"/>
    </location>
    <ligand>
        <name>Ca(2+)</name>
        <dbReference type="ChEBI" id="CHEBI:29108"/>
        <label>1</label>
    </ligand>
</feature>
<comment type="similarity">
    <text evidence="15">Belongs to the peroxidase family.</text>
</comment>
<dbReference type="PANTHER" id="PTHR31517:SF51">
    <property type="entry name" value="PEROXIDASE 55"/>
    <property type="match status" value="1"/>
</dbReference>
<evidence type="ECO:0000256" key="5">
    <source>
        <dbReference type="ARBA" id="ARBA00022617"/>
    </source>
</evidence>
<keyword evidence="9" id="KW-0408">Iron</keyword>
<dbReference type="GO" id="GO:0042744">
    <property type="term" value="P:hydrogen peroxide catabolic process"/>
    <property type="evidence" value="ECO:0007669"/>
    <property type="project" value="UniProtKB-KW"/>
</dbReference>
<evidence type="ECO:0000256" key="7">
    <source>
        <dbReference type="ARBA" id="ARBA00022837"/>
    </source>
</evidence>
<dbReference type="SMR" id="A0A1D6E534"/>
<dbReference type="Gene3D" id="1.10.420.10">
    <property type="entry name" value="Peroxidase, domain 2"/>
    <property type="match status" value="1"/>
</dbReference>
<dbReference type="Gene3D" id="1.10.520.10">
    <property type="match status" value="2"/>
</dbReference>
<name>A0A1D6E534_MAIZE</name>
<comment type="cofactor">
    <cofactor evidence="2">
        <name>heme b</name>
        <dbReference type="ChEBI" id="CHEBI:60344"/>
    </cofactor>
</comment>
<dbReference type="AlphaFoldDB" id="A0A1D6E534"/>
<keyword evidence="10" id="KW-0376">Hydrogen peroxide</keyword>
<dbReference type="GO" id="GO:0140825">
    <property type="term" value="F:lactoperoxidase activity"/>
    <property type="evidence" value="ECO:0007669"/>
    <property type="project" value="UniProtKB-EC"/>
</dbReference>
<sequence>MAAPRVYCSGVLTISLLLAAVVGAVVPSLVLVTDDRTGGLSLDFHAASCPQLEGIVRGAVQAERGQDVQVTAGLLRIFFHDCLPQGCDASILLDGEKTFGPNASLQPRALQLIESIRAKVHAVCGATVSCADIIALATRDAASCGFIRRGNDDFARRIAAICSGKQSLDVITPDAFDNRYFVALRSTQGVLLSDQGLNGDQRTSRFVAAFASNQGAFFDQFAKSMVKLGSIRAAAPGEIRRNCFRPNGGRAAADISALVGGDDEGYAASA</sequence>
<dbReference type="InterPro" id="IPR000823">
    <property type="entry name" value="Peroxidase_pln"/>
</dbReference>
<feature type="disulfide bond" evidence="14">
    <location>
        <begin position="82"/>
        <end position="87"/>
    </location>
</feature>
<dbReference type="PRINTS" id="PR00461">
    <property type="entry name" value="PLPEROXIDASE"/>
</dbReference>
<dbReference type="PROSITE" id="PS00436">
    <property type="entry name" value="PEROXIDASE_2"/>
    <property type="match status" value="1"/>
</dbReference>